<proteinExistence type="predicted"/>
<dbReference type="OrthoDB" id="10250660at2759"/>
<name>A0A1Q2YDV0_9ASCO</name>
<evidence type="ECO:0000313" key="2">
    <source>
        <dbReference type="EMBL" id="GAV27712.1"/>
    </source>
</evidence>
<organism evidence="2 3">
    <name type="scientific">Pichia membranifaciens</name>
    <dbReference type="NCBI Taxonomy" id="4926"/>
    <lineage>
        <taxon>Eukaryota</taxon>
        <taxon>Fungi</taxon>
        <taxon>Dikarya</taxon>
        <taxon>Ascomycota</taxon>
        <taxon>Saccharomycotina</taxon>
        <taxon>Pichiomycetes</taxon>
        <taxon>Pichiales</taxon>
        <taxon>Pichiaceae</taxon>
        <taxon>Pichia</taxon>
    </lineage>
</organism>
<accession>A0A1Q2YDV0</accession>
<sequence length="277" mass="31157">MSVVTDDTLSSVPIQEEVRLDVEQQAVEPKKKNVNPRSNAAKRKRPSHRKPPKSNFDSTSPLGVMTEFEIPNMLKKHHDKVCQILGIEDPQSIEPLTIKDVMNPVRDLINDAGVLDAFNWRQLKNVQVLCMSAKGDGLAIIKAPTMETVLQCQQAAHEREKKQIEEYKAKQQELAAKAAKNDDEEKAEKTETADVDEEGNSKKRPRRAPSEEPYRRTAFDQTVLWRCVGHRGLHHRDGNCAAWDGERTVPAQAGLECRGEEQEGCHCVAPGEQRNQP</sequence>
<dbReference type="AlphaFoldDB" id="A0A1Q2YDV0"/>
<feature type="region of interest" description="Disordered" evidence="1">
    <location>
        <begin position="175"/>
        <end position="215"/>
    </location>
</feature>
<feature type="region of interest" description="Disordered" evidence="1">
    <location>
        <begin position="1"/>
        <end position="62"/>
    </location>
</feature>
<gene>
    <name evidence="2" type="ORF">PMKS-001180</name>
</gene>
<feature type="compositionally biased region" description="Basic residues" evidence="1">
    <location>
        <begin position="40"/>
        <end position="52"/>
    </location>
</feature>
<comment type="caution">
    <text evidence="2">The sequence shown here is derived from an EMBL/GenBank/DDBJ whole genome shotgun (WGS) entry which is preliminary data.</text>
</comment>
<dbReference type="EMBL" id="BDGI01000044">
    <property type="protein sequence ID" value="GAV27712.1"/>
    <property type="molecule type" value="Genomic_DNA"/>
</dbReference>
<evidence type="ECO:0000256" key="1">
    <source>
        <dbReference type="SAM" id="MobiDB-lite"/>
    </source>
</evidence>
<dbReference type="Proteomes" id="UP000186136">
    <property type="component" value="Unassembled WGS sequence"/>
</dbReference>
<reference evidence="2 3" key="1">
    <citation type="submission" date="2016-08" db="EMBL/GenBank/DDBJ databases">
        <title>Whole genome shotgun sequence of Pichia membranifaciens KS47-1.</title>
        <authorList>
            <person name="Konishi M."/>
            <person name="Ishida M."/>
            <person name="Arakawa T."/>
            <person name="Kato Y."/>
            <person name="Horiuchi J."/>
        </authorList>
    </citation>
    <scope>NUCLEOTIDE SEQUENCE [LARGE SCALE GENOMIC DNA]</scope>
    <source>
        <strain evidence="2 3">KS47-1</strain>
    </source>
</reference>
<keyword evidence="3" id="KW-1185">Reference proteome</keyword>
<feature type="compositionally biased region" description="Basic and acidic residues" evidence="1">
    <location>
        <begin position="179"/>
        <end position="192"/>
    </location>
</feature>
<protein>
    <submittedName>
        <fullName evidence="2">Uncharacterized protein</fullName>
    </submittedName>
</protein>
<feature type="compositionally biased region" description="Polar residues" evidence="1">
    <location>
        <begin position="1"/>
        <end position="13"/>
    </location>
</feature>
<evidence type="ECO:0000313" key="3">
    <source>
        <dbReference type="Proteomes" id="UP000186136"/>
    </source>
</evidence>